<protein>
    <recommendedName>
        <fullName evidence="1">F-box domain-containing protein</fullName>
    </recommendedName>
</protein>
<proteinExistence type="predicted"/>
<dbReference type="EMBL" id="CADEBD010000226">
    <property type="protein sequence ID" value="CAB3226046.1"/>
    <property type="molecule type" value="Genomic_DNA"/>
</dbReference>
<dbReference type="GO" id="GO:0031398">
    <property type="term" value="P:positive regulation of protein ubiquitination"/>
    <property type="evidence" value="ECO:0007669"/>
    <property type="project" value="TreeGrafter"/>
</dbReference>
<evidence type="ECO:0000313" key="2">
    <source>
        <dbReference type="EMBL" id="CAB3226046.1"/>
    </source>
</evidence>
<dbReference type="PANTHER" id="PTHR20933:SF3">
    <property type="entry name" value="F-BOX ONLY PROTEIN 33"/>
    <property type="match status" value="1"/>
</dbReference>
<reference evidence="2 3" key="1">
    <citation type="submission" date="2020-04" db="EMBL/GenBank/DDBJ databases">
        <authorList>
            <person name="Wallbank WR R."/>
            <person name="Pardo Diaz C."/>
            <person name="Kozak K."/>
            <person name="Martin S."/>
            <person name="Jiggins C."/>
            <person name="Moest M."/>
            <person name="Warren A I."/>
            <person name="Byers J.R.P. K."/>
            <person name="Montejo-Kovacevich G."/>
            <person name="Yen C E."/>
        </authorList>
    </citation>
    <scope>NUCLEOTIDE SEQUENCE [LARGE SCALE GENOMIC DNA]</scope>
</reference>
<evidence type="ECO:0000259" key="1">
    <source>
        <dbReference type="SMART" id="SM00256"/>
    </source>
</evidence>
<dbReference type="InterPro" id="IPR036047">
    <property type="entry name" value="F-box-like_dom_sf"/>
</dbReference>
<gene>
    <name evidence="2" type="ORF">APLA_LOCUS2529</name>
</gene>
<sequence>MTPEWGSMPLLPLRCVLDHLSMEDALAAMSTCRHWRNTILLYEGHKDTLKLRAKQMRKNLFLTRIFRRYTRKLHIYLDGNEDELEKFMNLVLPQYFDTVKLRELIFIGPSYLQQNHNVPFTKLKRILTESLIFKNIHCIETFALLGCELDVADNVEKDIHKHIEYYSRGLLFSHHSIISAVNLEIHDFSSTLRHIIVDYSQINTSSLRTLGVLRQLRYLTLNITNKRIPWPQIDWGHVQSMYVEPLQVIINIIAVPYRRFNDIMDNILVEELNLISLKVMFCKSLYTPLLSHVSRLYQESLREVVWADSPYESNDPYHRIVRPMRQMQPDHFAHVNPFVLLCWQCTHLRRLAIHGYWMWHYDLLGFVRLRKTLTRLEISAIYNKQGQFDNELQMSEEGAVRVMVADRPAKLDTVCIDEVNEYTEFNWQPIAWGSLHRGLRARASPAERADFLLSEARQPLGVTLY</sequence>
<dbReference type="InterPro" id="IPR001810">
    <property type="entry name" value="F-box_dom"/>
</dbReference>
<dbReference type="Gene3D" id="3.80.10.10">
    <property type="entry name" value="Ribonuclease Inhibitor"/>
    <property type="match status" value="1"/>
</dbReference>
<feature type="domain" description="F-box" evidence="1">
    <location>
        <begin position="8"/>
        <end position="47"/>
    </location>
</feature>
<comment type="caution">
    <text evidence="2">The sequence shown here is derived from an EMBL/GenBank/DDBJ whole genome shotgun (WGS) entry which is preliminary data.</text>
</comment>
<dbReference type="SMART" id="SM00256">
    <property type="entry name" value="FBOX"/>
    <property type="match status" value="1"/>
</dbReference>
<dbReference type="Proteomes" id="UP000494256">
    <property type="component" value="Unassembled WGS sequence"/>
</dbReference>
<name>A0A8S0YZR4_ARCPL</name>
<dbReference type="PANTHER" id="PTHR20933">
    <property type="entry name" value="F-BOX ONLY PROTEIN 33"/>
    <property type="match status" value="1"/>
</dbReference>
<evidence type="ECO:0000313" key="3">
    <source>
        <dbReference type="Proteomes" id="UP000494256"/>
    </source>
</evidence>
<dbReference type="OrthoDB" id="10072039at2759"/>
<dbReference type="AlphaFoldDB" id="A0A8S0YZR4"/>
<accession>A0A8S0YZR4</accession>
<dbReference type="Pfam" id="PF00646">
    <property type="entry name" value="F-box"/>
    <property type="match status" value="1"/>
</dbReference>
<dbReference type="InterPro" id="IPR032675">
    <property type="entry name" value="LRR_dom_sf"/>
</dbReference>
<dbReference type="SUPFAM" id="SSF81383">
    <property type="entry name" value="F-box domain"/>
    <property type="match status" value="1"/>
</dbReference>
<organism evidence="2 3">
    <name type="scientific">Arctia plantaginis</name>
    <name type="common">Wood tiger moth</name>
    <name type="synonym">Phalaena plantaginis</name>
    <dbReference type="NCBI Taxonomy" id="874455"/>
    <lineage>
        <taxon>Eukaryota</taxon>
        <taxon>Metazoa</taxon>
        <taxon>Ecdysozoa</taxon>
        <taxon>Arthropoda</taxon>
        <taxon>Hexapoda</taxon>
        <taxon>Insecta</taxon>
        <taxon>Pterygota</taxon>
        <taxon>Neoptera</taxon>
        <taxon>Endopterygota</taxon>
        <taxon>Lepidoptera</taxon>
        <taxon>Glossata</taxon>
        <taxon>Ditrysia</taxon>
        <taxon>Noctuoidea</taxon>
        <taxon>Erebidae</taxon>
        <taxon>Arctiinae</taxon>
        <taxon>Arctia</taxon>
    </lineage>
</organism>